<dbReference type="Gene3D" id="1.10.533.10">
    <property type="entry name" value="Death Domain, Fas"/>
    <property type="match status" value="2"/>
</dbReference>
<dbReference type="GO" id="GO:0002020">
    <property type="term" value="F:protease binding"/>
    <property type="evidence" value="ECO:0007669"/>
    <property type="project" value="InterPro"/>
</dbReference>
<accession>A0A7R9EQK5</accession>
<feature type="domain" description="CARD" evidence="2">
    <location>
        <begin position="1"/>
        <end position="77"/>
    </location>
</feature>
<dbReference type="CDD" id="cd01671">
    <property type="entry name" value="CARD"/>
    <property type="match status" value="1"/>
</dbReference>
<dbReference type="EMBL" id="OD564722">
    <property type="protein sequence ID" value="CAD7439560.1"/>
    <property type="molecule type" value="Genomic_DNA"/>
</dbReference>
<dbReference type="InterPro" id="IPR011029">
    <property type="entry name" value="DEATH-like_dom_sf"/>
</dbReference>
<evidence type="ECO:0000313" key="3">
    <source>
        <dbReference type="EMBL" id="CAD7439560.1"/>
    </source>
</evidence>
<protein>
    <recommendedName>
        <fullName evidence="4">Death domain-containing protein CRADD</fullName>
    </recommendedName>
</protein>
<name>A0A7R9EQK5_9NEOP</name>
<dbReference type="Pfam" id="PF00619">
    <property type="entry name" value="CARD"/>
    <property type="match status" value="1"/>
</dbReference>
<dbReference type="PROSITE" id="PS50209">
    <property type="entry name" value="CARD"/>
    <property type="match status" value="1"/>
</dbReference>
<dbReference type="AlphaFoldDB" id="A0A7R9EQK5"/>
<dbReference type="CDD" id="cd01670">
    <property type="entry name" value="Death"/>
    <property type="match status" value="1"/>
</dbReference>
<dbReference type="InterPro" id="IPR001315">
    <property type="entry name" value="CARD"/>
</dbReference>
<proteinExistence type="predicted"/>
<dbReference type="PANTHER" id="PTHR15034">
    <property type="entry name" value="DEATH DOMAIN-CONTAINING PROTEIN CRADD"/>
    <property type="match status" value="1"/>
</dbReference>
<dbReference type="GO" id="GO:0070513">
    <property type="term" value="F:death domain binding"/>
    <property type="evidence" value="ECO:0007669"/>
    <property type="project" value="InterPro"/>
</dbReference>
<dbReference type="Pfam" id="PF00531">
    <property type="entry name" value="Death"/>
    <property type="match status" value="1"/>
</dbReference>
<evidence type="ECO:0000259" key="2">
    <source>
        <dbReference type="PROSITE" id="PS50209"/>
    </source>
</evidence>
<gene>
    <name evidence="3" type="ORF">TBIB3V08_LOCUS2120</name>
</gene>
<dbReference type="GO" id="GO:0042981">
    <property type="term" value="P:regulation of apoptotic process"/>
    <property type="evidence" value="ECO:0007669"/>
    <property type="project" value="InterPro"/>
</dbReference>
<sequence length="247" mass="28194">MELHNVAKIRALQHDLRSQLIFEHIATPLLQHELINREDYQRISSKLTDPEKVDVLLEVLPSKTQHSFNKFVAILTEDYLWLAQRLLDVQPALDSVNIRTNERDIHKLDRAITREMMNMVRHNLRASRGWTSLAHTLGMSKQIHAIRTKVLVYGEDADMCVLYLLQDWVGVASKKATLNNLIHALREEEYNDVAVRLFTHLVSLCETKSKSQALRLDHCAACLEPRQPLGLPAASQEGSPHQEVSCG</sequence>
<dbReference type="GO" id="GO:0007165">
    <property type="term" value="P:signal transduction"/>
    <property type="evidence" value="ECO:0007669"/>
    <property type="project" value="InterPro"/>
</dbReference>
<dbReference type="InterPro" id="IPR000488">
    <property type="entry name" value="Death_dom"/>
</dbReference>
<dbReference type="PANTHER" id="PTHR15034:SF5">
    <property type="entry name" value="DEATH DOMAIN-CONTAINING PROTEIN CRADD"/>
    <property type="match status" value="1"/>
</dbReference>
<organism evidence="3">
    <name type="scientific">Timema bartmani</name>
    <dbReference type="NCBI Taxonomy" id="61472"/>
    <lineage>
        <taxon>Eukaryota</taxon>
        <taxon>Metazoa</taxon>
        <taxon>Ecdysozoa</taxon>
        <taxon>Arthropoda</taxon>
        <taxon>Hexapoda</taxon>
        <taxon>Insecta</taxon>
        <taxon>Pterygota</taxon>
        <taxon>Neoptera</taxon>
        <taxon>Polyneoptera</taxon>
        <taxon>Phasmatodea</taxon>
        <taxon>Timematodea</taxon>
        <taxon>Timematoidea</taxon>
        <taxon>Timematidae</taxon>
        <taxon>Timema</taxon>
    </lineage>
</organism>
<dbReference type="PROSITE" id="PS50017">
    <property type="entry name" value="DEATH_DOMAIN"/>
    <property type="match status" value="1"/>
</dbReference>
<dbReference type="SUPFAM" id="SSF47986">
    <property type="entry name" value="DEATH domain"/>
    <property type="match status" value="2"/>
</dbReference>
<evidence type="ECO:0000259" key="1">
    <source>
        <dbReference type="PROSITE" id="PS50017"/>
    </source>
</evidence>
<evidence type="ECO:0008006" key="4">
    <source>
        <dbReference type="Google" id="ProtNLM"/>
    </source>
</evidence>
<dbReference type="InterPro" id="IPR037939">
    <property type="entry name" value="CRADD"/>
</dbReference>
<feature type="domain" description="Death" evidence="1">
    <location>
        <begin position="164"/>
        <end position="201"/>
    </location>
</feature>
<reference evidence="3" key="1">
    <citation type="submission" date="2020-11" db="EMBL/GenBank/DDBJ databases">
        <authorList>
            <person name="Tran Van P."/>
        </authorList>
    </citation>
    <scope>NUCLEOTIDE SEQUENCE</scope>
</reference>